<evidence type="ECO:0000256" key="4">
    <source>
        <dbReference type="ARBA" id="ARBA00023098"/>
    </source>
</evidence>
<dbReference type="InterPro" id="IPR002642">
    <property type="entry name" value="LysoPLipase_cat_dom"/>
</dbReference>
<evidence type="ECO:0000259" key="8">
    <source>
        <dbReference type="PROSITE" id="PS51210"/>
    </source>
</evidence>
<gene>
    <name evidence="9" type="ORF">NA57DRAFT_55696</name>
</gene>
<dbReference type="Proteomes" id="UP000799772">
    <property type="component" value="Unassembled WGS sequence"/>
</dbReference>
<sequence>MWLNLAYKSRLTSALHRNVHSETHEQREYEQHVLNQNFADVNPQEELASDQASVSSETSSKKSKSGVSGFFKNYVKPIYDDARTDFSIVKAALSVENNITKDLRDPQRFPEVAHVAEVRRGADLSTSEKAFIYDRKIHTRDAFARYIGLDPSRVHPEDVPTVAFGGSGGGFRAMIACMGYCEELKQAGMWDLLTYVSGVSGSCWALASYYTFGEANMTKVIDHCKKRLSPYHPLSPDAVRTLLKQKPYETLGPIMAKRHSGLHTVAMDLYSVFTTGYVFMVDDPSTQPGMIPQTPQKEVAGYHSQWYKWSNALKYLNGGAEPMPILTAIRHERPWKDWADPEHAFKEDDPTKKEHAEASDAWFQWFELTPLEVGCDELACWVPTWGFGRPFEGGRSTMQLPEQSLALVLGLCTAAPAGPMTSYLATIKRALPTGIIGDSVNSISHGISKMWGKQGKEVFQQHHPLHASNEHNYMYHLTPVAPGQGRPPGIENSPRLHLIDSGMDNNCPTYVLLHPNREVDVILNMDASSDVQKDTFQERVDQIGSRRGLKFTKRHDIKPDPDKKNPDRFQGLYAQIYDGILIERPPTVTDSYGHAVTNPPAPVCHQECTMVYMPLLPNERAVPDFDPSTAKFSGSYNLVWTAEQVDMLVKVCKQNFHDGHEAIQTALMDAYLRKKAKREGTWDPKTYQPGSRPLDLGYQGQAHAQQEAHSAQVQQQYEAQQPIQTSTYYAQQVAFEQHSGTEPKPEQQQPPYNPQTSFPPPPPGPPPAQQQQSPYPSQASFPPPPPGPPPAQQQETSYQPYSEYQPQQDEAAHQPHSDYQAHQNQMSYSSQTEFPPPPKQ</sequence>
<reference evidence="9" key="1">
    <citation type="journal article" date="2020" name="Stud. Mycol.">
        <title>101 Dothideomycetes genomes: a test case for predicting lifestyles and emergence of pathogens.</title>
        <authorList>
            <person name="Haridas S."/>
            <person name="Albert R."/>
            <person name="Binder M."/>
            <person name="Bloem J."/>
            <person name="Labutti K."/>
            <person name="Salamov A."/>
            <person name="Andreopoulos B."/>
            <person name="Baker S."/>
            <person name="Barry K."/>
            <person name="Bills G."/>
            <person name="Bluhm B."/>
            <person name="Cannon C."/>
            <person name="Castanera R."/>
            <person name="Culley D."/>
            <person name="Daum C."/>
            <person name="Ezra D."/>
            <person name="Gonzalez J."/>
            <person name="Henrissat B."/>
            <person name="Kuo A."/>
            <person name="Liang C."/>
            <person name="Lipzen A."/>
            <person name="Lutzoni F."/>
            <person name="Magnuson J."/>
            <person name="Mondo S."/>
            <person name="Nolan M."/>
            <person name="Ohm R."/>
            <person name="Pangilinan J."/>
            <person name="Park H.-J."/>
            <person name="Ramirez L."/>
            <person name="Alfaro M."/>
            <person name="Sun H."/>
            <person name="Tritt A."/>
            <person name="Yoshinaga Y."/>
            <person name="Zwiers L.-H."/>
            <person name="Turgeon B."/>
            <person name="Goodwin S."/>
            <person name="Spatafora J."/>
            <person name="Crous P."/>
            <person name="Grigoriev I."/>
        </authorList>
    </citation>
    <scope>NUCLEOTIDE SEQUENCE</scope>
    <source>
        <strain evidence="9">CBS 133067</strain>
    </source>
</reference>
<dbReference type="GO" id="GO:0004622">
    <property type="term" value="F:phosphatidylcholine lysophospholipase activity"/>
    <property type="evidence" value="ECO:0007669"/>
    <property type="project" value="UniProtKB-EC"/>
</dbReference>
<comment type="caution">
    <text evidence="9">The sequence shown here is derived from an EMBL/GenBank/DDBJ whole genome shotgun (WGS) entry which is preliminary data.</text>
</comment>
<keyword evidence="2 5" id="KW-0378">Hydrolase</keyword>
<evidence type="ECO:0000313" key="10">
    <source>
        <dbReference type="Proteomes" id="UP000799772"/>
    </source>
</evidence>
<dbReference type="GO" id="GO:0004623">
    <property type="term" value="F:phospholipase A2 activity"/>
    <property type="evidence" value="ECO:0007669"/>
    <property type="project" value="TreeGrafter"/>
</dbReference>
<feature type="region of interest" description="Disordered" evidence="7">
    <location>
        <begin position="736"/>
        <end position="840"/>
    </location>
</feature>
<evidence type="ECO:0000256" key="2">
    <source>
        <dbReference type="ARBA" id="ARBA00022801"/>
    </source>
</evidence>
<comment type="catalytic activity">
    <reaction evidence="6">
        <text>a 1-acyl-sn-glycero-3-phosphocholine + H2O = sn-glycerol 3-phosphocholine + a fatty acid + H(+)</text>
        <dbReference type="Rhea" id="RHEA:15177"/>
        <dbReference type="ChEBI" id="CHEBI:15377"/>
        <dbReference type="ChEBI" id="CHEBI:15378"/>
        <dbReference type="ChEBI" id="CHEBI:16870"/>
        <dbReference type="ChEBI" id="CHEBI:28868"/>
        <dbReference type="ChEBI" id="CHEBI:58168"/>
        <dbReference type="EC" id="3.1.1.5"/>
    </reaction>
</comment>
<dbReference type="SUPFAM" id="SSF52151">
    <property type="entry name" value="FabD/lysophospholipase-like"/>
    <property type="match status" value="1"/>
</dbReference>
<dbReference type="AlphaFoldDB" id="A0A9P4IGU0"/>
<protein>
    <recommendedName>
        <fullName evidence="6">Lysophospholipase</fullName>
        <ecNumber evidence="6">3.1.1.5</ecNumber>
    </recommendedName>
</protein>
<dbReference type="Gene3D" id="3.40.1090.10">
    <property type="entry name" value="Cytosolic phospholipase A2 catalytic domain"/>
    <property type="match status" value="1"/>
</dbReference>
<dbReference type="SMART" id="SM00022">
    <property type="entry name" value="PLAc"/>
    <property type="match status" value="1"/>
</dbReference>
<evidence type="ECO:0000256" key="3">
    <source>
        <dbReference type="ARBA" id="ARBA00022963"/>
    </source>
</evidence>
<feature type="domain" description="PLA2c" evidence="8">
    <location>
        <begin position="110"/>
        <end position="703"/>
    </location>
</feature>
<dbReference type="Pfam" id="PF01735">
    <property type="entry name" value="PLA2_B"/>
    <property type="match status" value="2"/>
</dbReference>
<dbReference type="GO" id="GO:0046475">
    <property type="term" value="P:glycerophospholipid catabolic process"/>
    <property type="evidence" value="ECO:0007669"/>
    <property type="project" value="TreeGrafter"/>
</dbReference>
<dbReference type="PANTHER" id="PTHR10728:SF40">
    <property type="entry name" value="PATATIN FAMILY PROTEIN"/>
    <property type="match status" value="1"/>
</dbReference>
<keyword evidence="4 5" id="KW-0443">Lipid metabolism</keyword>
<feature type="compositionally biased region" description="Pro residues" evidence="7">
    <location>
        <begin position="781"/>
        <end position="791"/>
    </location>
</feature>
<dbReference type="OrthoDB" id="6121437at2759"/>
<proteinExistence type="inferred from homology"/>
<feature type="region of interest" description="Disordered" evidence="7">
    <location>
        <begin position="678"/>
        <end position="718"/>
    </location>
</feature>
<dbReference type="PROSITE" id="PS51210">
    <property type="entry name" value="PLA2C"/>
    <property type="match status" value="1"/>
</dbReference>
<feature type="compositionally biased region" description="Polar residues" evidence="7">
    <location>
        <begin position="820"/>
        <end position="833"/>
    </location>
</feature>
<feature type="region of interest" description="Disordered" evidence="7">
    <location>
        <begin position="45"/>
        <end position="66"/>
    </location>
</feature>
<evidence type="ECO:0000256" key="6">
    <source>
        <dbReference type="RuleBase" id="RU362103"/>
    </source>
</evidence>
<keyword evidence="10" id="KW-1185">Reference proteome</keyword>
<name>A0A9P4IGU0_9PEZI</name>
<dbReference type="EMBL" id="ML978125">
    <property type="protein sequence ID" value="KAF2099753.1"/>
    <property type="molecule type" value="Genomic_DNA"/>
</dbReference>
<dbReference type="InterPro" id="IPR016035">
    <property type="entry name" value="Acyl_Trfase/lysoPLipase"/>
</dbReference>
<evidence type="ECO:0000313" key="9">
    <source>
        <dbReference type="EMBL" id="KAF2099753.1"/>
    </source>
</evidence>
<dbReference type="GO" id="GO:0005829">
    <property type="term" value="C:cytosol"/>
    <property type="evidence" value="ECO:0007669"/>
    <property type="project" value="TreeGrafter"/>
</dbReference>
<comment type="similarity">
    <text evidence="1 6">Belongs to the lysophospholipase family.</text>
</comment>
<dbReference type="PANTHER" id="PTHR10728">
    <property type="entry name" value="CYTOSOLIC PHOSPHOLIPASE A2"/>
    <property type="match status" value="1"/>
</dbReference>
<evidence type="ECO:0000256" key="5">
    <source>
        <dbReference type="PROSITE-ProRule" id="PRU00555"/>
    </source>
</evidence>
<dbReference type="EC" id="3.1.1.5" evidence="6"/>
<accession>A0A9P4IGU0</accession>
<evidence type="ECO:0000256" key="7">
    <source>
        <dbReference type="SAM" id="MobiDB-lite"/>
    </source>
</evidence>
<feature type="compositionally biased region" description="Pro residues" evidence="7">
    <location>
        <begin position="751"/>
        <end position="768"/>
    </location>
</feature>
<feature type="compositionally biased region" description="Low complexity" evidence="7">
    <location>
        <begin position="699"/>
        <end position="718"/>
    </location>
</feature>
<keyword evidence="3 5" id="KW-0442">Lipid degradation</keyword>
<organism evidence="9 10">
    <name type="scientific">Rhizodiscina lignyota</name>
    <dbReference type="NCBI Taxonomy" id="1504668"/>
    <lineage>
        <taxon>Eukaryota</taxon>
        <taxon>Fungi</taxon>
        <taxon>Dikarya</taxon>
        <taxon>Ascomycota</taxon>
        <taxon>Pezizomycotina</taxon>
        <taxon>Dothideomycetes</taxon>
        <taxon>Pleosporomycetidae</taxon>
        <taxon>Aulographales</taxon>
        <taxon>Rhizodiscinaceae</taxon>
        <taxon>Rhizodiscina</taxon>
    </lineage>
</organism>
<evidence type="ECO:0000256" key="1">
    <source>
        <dbReference type="ARBA" id="ARBA00008780"/>
    </source>
</evidence>
<feature type="compositionally biased region" description="Low complexity" evidence="7">
    <location>
        <begin position="792"/>
        <end position="808"/>
    </location>
</feature>
<feature type="compositionally biased region" description="Low complexity" evidence="7">
    <location>
        <begin position="769"/>
        <end position="780"/>
    </location>
</feature>